<keyword evidence="5" id="KW-0753">Steroid metabolism</keyword>
<evidence type="ECO:0000256" key="1">
    <source>
        <dbReference type="ARBA" id="ARBA00006484"/>
    </source>
</evidence>
<evidence type="ECO:0000313" key="6">
    <source>
        <dbReference type="EMBL" id="QBP11805.1"/>
    </source>
</evidence>
<dbReference type="GO" id="GO:0016491">
    <property type="term" value="F:oxidoreductase activity"/>
    <property type="evidence" value="ECO:0007669"/>
    <property type="project" value="UniProtKB-KW"/>
</dbReference>
<dbReference type="Pfam" id="PF13561">
    <property type="entry name" value="adh_short_C2"/>
    <property type="match status" value="1"/>
</dbReference>
<organism evidence="6 7">
    <name type="scientific">Cupriavidus metallidurans</name>
    <dbReference type="NCBI Taxonomy" id="119219"/>
    <lineage>
        <taxon>Bacteria</taxon>
        <taxon>Pseudomonadati</taxon>
        <taxon>Pseudomonadota</taxon>
        <taxon>Betaproteobacteria</taxon>
        <taxon>Burkholderiales</taxon>
        <taxon>Burkholderiaceae</taxon>
        <taxon>Cupriavidus</taxon>
    </lineage>
</organism>
<comment type="similarity">
    <text evidence="1">Belongs to the short-chain dehydrogenases/reductases (SDR) family.</text>
</comment>
<keyword evidence="3" id="KW-0520">NAD</keyword>
<dbReference type="Proteomes" id="UP000253772">
    <property type="component" value="Chromosome c2"/>
</dbReference>
<dbReference type="EMBL" id="CP037901">
    <property type="protein sequence ID" value="QBP11805.1"/>
    <property type="molecule type" value="Genomic_DNA"/>
</dbReference>
<dbReference type="PRINTS" id="PR00080">
    <property type="entry name" value="SDRFAMILY"/>
</dbReference>
<reference evidence="6 7" key="1">
    <citation type="submission" date="2019-03" db="EMBL/GenBank/DDBJ databases">
        <title>Comparative insights into the high quality Complete genome sequence of highly metal resistant Cupriavidus metallidurans strain BS1 isolated from a gold-copper mine.</title>
        <authorList>
            <person name="Mazhar H.S."/>
            <person name="Rensing C."/>
        </authorList>
    </citation>
    <scope>NUCLEOTIDE SEQUENCE [LARGE SCALE GENOMIC DNA]</scope>
    <source>
        <strain evidence="6 7">BS1</strain>
    </source>
</reference>
<dbReference type="InterPro" id="IPR002347">
    <property type="entry name" value="SDR_fam"/>
</dbReference>
<dbReference type="PANTHER" id="PTHR43180">
    <property type="entry name" value="3-OXOACYL-(ACYL-CARRIER-PROTEIN) REDUCTASE (AFU_ORTHOLOGUE AFUA_6G11210)"/>
    <property type="match status" value="1"/>
</dbReference>
<dbReference type="InterPro" id="IPR036291">
    <property type="entry name" value="NAD(P)-bd_dom_sf"/>
</dbReference>
<dbReference type="PRINTS" id="PR00081">
    <property type="entry name" value="GDHRDH"/>
</dbReference>
<evidence type="ECO:0000313" key="7">
    <source>
        <dbReference type="Proteomes" id="UP000253772"/>
    </source>
</evidence>
<dbReference type="OrthoDB" id="6823797at2"/>
<evidence type="ECO:0000256" key="2">
    <source>
        <dbReference type="ARBA" id="ARBA00023002"/>
    </source>
</evidence>
<proteinExistence type="inferred from homology"/>
<dbReference type="SUPFAM" id="SSF51735">
    <property type="entry name" value="NAD(P)-binding Rossmann-fold domains"/>
    <property type="match status" value="1"/>
</dbReference>
<dbReference type="PANTHER" id="PTHR43180:SF28">
    <property type="entry name" value="NAD(P)-BINDING ROSSMANN-FOLD SUPERFAMILY PROTEIN"/>
    <property type="match status" value="1"/>
</dbReference>
<dbReference type="RefSeq" id="WP_017510680.1">
    <property type="nucleotide sequence ID" value="NZ_CP037901.1"/>
</dbReference>
<evidence type="ECO:0000256" key="5">
    <source>
        <dbReference type="ARBA" id="ARBA00023221"/>
    </source>
</evidence>
<dbReference type="Gene3D" id="3.40.50.720">
    <property type="entry name" value="NAD(P)-binding Rossmann-like Domain"/>
    <property type="match status" value="1"/>
</dbReference>
<evidence type="ECO:0000256" key="4">
    <source>
        <dbReference type="ARBA" id="ARBA00023098"/>
    </source>
</evidence>
<dbReference type="AlphaFoldDB" id="A0A482IRW5"/>
<keyword evidence="2" id="KW-0560">Oxidoreductase</keyword>
<sequence>MAERLKGQVVLVTGAASGIGAATARAMAAEGACVVLADIDAVNGMRLAGELEGTSFIRTDVSVEAQVAAAVAHAIERHGHLDCMVNNAGLVGAFGSILETSAEAWHATLAVLLDSVFYGIKHAGRAMAVRKRGCILSVASTAGVIGGLGPHAYTTAKHGLIGLTRSAASELAAHGVRVNAVAPGTTVTNMIVQGRGSLEAALDAAARSSPLGTPLMPEEIAAALVYLASDDARHVTAHTLVVDAGVTVAGGAGSGQFHTRAAGFMGTMPSSSRSDQTTG</sequence>
<accession>A0A482IRW5</accession>
<dbReference type="FunFam" id="3.40.50.720:FF:000084">
    <property type="entry name" value="Short-chain dehydrogenase reductase"/>
    <property type="match status" value="1"/>
</dbReference>
<evidence type="ECO:0000256" key="3">
    <source>
        <dbReference type="ARBA" id="ARBA00023027"/>
    </source>
</evidence>
<gene>
    <name evidence="6" type="ORF">DDF84_018510</name>
</gene>
<keyword evidence="4" id="KW-0443">Lipid metabolism</keyword>
<protein>
    <submittedName>
        <fullName evidence="6">SDR family oxidoreductase</fullName>
    </submittedName>
</protein>
<name>A0A482IRW5_9BURK</name>
<dbReference type="GO" id="GO:0008202">
    <property type="term" value="P:steroid metabolic process"/>
    <property type="evidence" value="ECO:0007669"/>
    <property type="project" value="UniProtKB-KW"/>
</dbReference>